<dbReference type="GO" id="GO:0045087">
    <property type="term" value="P:innate immune response"/>
    <property type="evidence" value="ECO:0007669"/>
    <property type="project" value="UniProtKB-KW"/>
</dbReference>
<evidence type="ECO:0000256" key="11">
    <source>
        <dbReference type="ARBA" id="ARBA00023187"/>
    </source>
</evidence>
<organism evidence="19">
    <name type="scientific">Echinostoma caproni</name>
    <dbReference type="NCBI Taxonomy" id="27848"/>
    <lineage>
        <taxon>Eukaryota</taxon>
        <taxon>Metazoa</taxon>
        <taxon>Spiralia</taxon>
        <taxon>Lophotrochozoa</taxon>
        <taxon>Platyhelminthes</taxon>
        <taxon>Trematoda</taxon>
        <taxon>Digenea</taxon>
        <taxon>Plagiorchiida</taxon>
        <taxon>Echinostomata</taxon>
        <taxon>Echinostomatoidea</taxon>
        <taxon>Echinostomatidae</taxon>
        <taxon>Echinostoma</taxon>
    </lineage>
</organism>
<proteinExistence type="predicted"/>
<dbReference type="InterPro" id="IPR001202">
    <property type="entry name" value="WW_dom"/>
</dbReference>
<evidence type="ECO:0000256" key="2">
    <source>
        <dbReference type="ARBA" id="ARBA00004463"/>
    </source>
</evidence>
<keyword evidence="8" id="KW-0391">Immunity</keyword>
<accession>A0A183AUF0</accession>
<dbReference type="Proteomes" id="UP000272942">
    <property type="component" value="Unassembled WGS sequence"/>
</dbReference>
<evidence type="ECO:0000256" key="14">
    <source>
        <dbReference type="ARBA" id="ARBA00046362"/>
    </source>
</evidence>
<dbReference type="EMBL" id="UZAN01049313">
    <property type="protein sequence ID" value="VDP87294.1"/>
    <property type="molecule type" value="Genomic_DNA"/>
</dbReference>
<evidence type="ECO:0000313" key="17">
    <source>
        <dbReference type="EMBL" id="VDP87294.1"/>
    </source>
</evidence>
<evidence type="ECO:0000256" key="15">
    <source>
        <dbReference type="SAM" id="MobiDB-lite"/>
    </source>
</evidence>
<feature type="region of interest" description="Disordered" evidence="15">
    <location>
        <begin position="184"/>
        <end position="315"/>
    </location>
</feature>
<evidence type="ECO:0000256" key="12">
    <source>
        <dbReference type="ARBA" id="ARBA00023242"/>
    </source>
</evidence>
<keyword evidence="4" id="KW-0597">Phosphoprotein</keyword>
<dbReference type="SMART" id="SM00456">
    <property type="entry name" value="WW"/>
    <property type="match status" value="1"/>
</dbReference>
<dbReference type="InterPro" id="IPR036020">
    <property type="entry name" value="WW_dom_sf"/>
</dbReference>
<gene>
    <name evidence="17" type="ORF">ECPE_LOCUS10585</name>
</gene>
<reference evidence="17 18" key="2">
    <citation type="submission" date="2018-11" db="EMBL/GenBank/DDBJ databases">
        <authorList>
            <consortium name="Pathogen Informatics"/>
        </authorList>
    </citation>
    <scope>NUCLEOTIDE SEQUENCE [LARGE SCALE GENOMIC DNA]</scope>
    <source>
        <strain evidence="17 18">Egypt</strain>
    </source>
</reference>
<feature type="compositionally biased region" description="Basic and acidic residues" evidence="15">
    <location>
        <begin position="184"/>
        <end position="194"/>
    </location>
</feature>
<evidence type="ECO:0000313" key="18">
    <source>
        <dbReference type="Proteomes" id="UP000272942"/>
    </source>
</evidence>
<feature type="compositionally biased region" description="Acidic residues" evidence="15">
    <location>
        <begin position="195"/>
        <end position="218"/>
    </location>
</feature>
<keyword evidence="9" id="KW-0805">Transcription regulation</keyword>
<evidence type="ECO:0000259" key="16">
    <source>
        <dbReference type="PROSITE" id="PS50020"/>
    </source>
</evidence>
<keyword evidence="5" id="KW-0399">Innate immunity</keyword>
<sequence>MPLPPALLARLKKRGLVKAEKKEVFAENYDEESEPAQETAIHLENPIAIDNTHTISPLPIIENGILIYECAQCPNLQNPYHNCVAYCFERYGRRKFFSDLRNMRLKNRMLQRYPLPSHWLEVGDPSTGRFYYWNTKTDDVCWLSPLHPRAKISQPGDIVRANMLRERDAARAAAGAATAAVLAAERKRGARHSEDEDEPDDRDEDKDHHDEDDEDDDDQRPREHADSASDEENASRRSGHRSHMRGSVSPENEASKTGHPSRWDRGRSEADPIRFKGTWSAGLEVKSTMPAAKTGVDETASGSLYQQRPYPSPGDILRANAAAQARSNLSENDVG</sequence>
<dbReference type="PROSITE" id="PS50020">
    <property type="entry name" value="WW_DOMAIN_2"/>
    <property type="match status" value="1"/>
</dbReference>
<dbReference type="Gene3D" id="3.40.30.10">
    <property type="entry name" value="Glutaredoxin"/>
    <property type="match status" value="1"/>
</dbReference>
<keyword evidence="10" id="KW-0804">Transcription</keyword>
<dbReference type="PANTHER" id="PTHR21737">
    <property type="entry name" value="POLYGLUTAMINE BINDING PROTEIN 1/MARVEL MEMBRANE-ASSOCIATING DOMAIN CONTAINING 3"/>
    <property type="match status" value="1"/>
</dbReference>
<keyword evidence="7" id="KW-0677">Repeat</keyword>
<dbReference type="AlphaFoldDB" id="A0A183AUF0"/>
<name>A0A183AUF0_9TREM</name>
<comment type="subunit">
    <text evidence="14">Interacts with POU3F2/Brn-2, ATXN1, TXNL4A, HTT and AR. Interaction with ATXN1 correlates positively with the length of the polyglutamine tract. Interacts with RNA polymerase II large subunit in a phosphorylation-dependent manner. Forms a ternary complex with ATXN1 mutant and phosphorylated RNA polymerase II. Interacts (via C-terminus) with TXNL4A and CD2BP2. Interacts (via WW domain) with ATN1 and SF3B1, and may interact with additional splice factors. Interacts (via WW domain) with WBP11; Leading to reduce interaction between PQBP1 and TXNL4A. Interacts with CAPRIN1. Interacts with DDX1. Interacts with SFPQ. Interacts with KHSRP.</text>
</comment>
<evidence type="ECO:0000256" key="1">
    <source>
        <dbReference type="ARBA" id="ARBA00004324"/>
    </source>
</evidence>
<dbReference type="GO" id="GO:0016607">
    <property type="term" value="C:nuclear speck"/>
    <property type="evidence" value="ECO:0007669"/>
    <property type="project" value="UniProtKB-SubCell"/>
</dbReference>
<evidence type="ECO:0000256" key="13">
    <source>
        <dbReference type="ARBA" id="ARBA00042167"/>
    </source>
</evidence>
<dbReference type="WBParaSite" id="ECPE_0001061701-mRNA-1">
    <property type="protein sequence ID" value="ECPE_0001061701-mRNA-1"/>
    <property type="gene ID" value="ECPE_0001061701"/>
</dbReference>
<evidence type="ECO:0000256" key="5">
    <source>
        <dbReference type="ARBA" id="ARBA00022588"/>
    </source>
</evidence>
<keyword evidence="18" id="KW-1185">Reference proteome</keyword>
<keyword evidence="6" id="KW-0507">mRNA processing</keyword>
<evidence type="ECO:0000256" key="6">
    <source>
        <dbReference type="ARBA" id="ARBA00022664"/>
    </source>
</evidence>
<dbReference type="PANTHER" id="PTHR21737:SF3">
    <property type="entry name" value="POLYGLUTAMINE-BINDING PROTEIN 1"/>
    <property type="match status" value="1"/>
</dbReference>
<protein>
    <recommendedName>
        <fullName evidence="3">Polyglutamine-binding protein 1</fullName>
    </recommendedName>
    <alternativeName>
        <fullName evidence="13">Polyglutamine tract-binding protein 1</fullName>
    </alternativeName>
</protein>
<evidence type="ECO:0000256" key="3">
    <source>
        <dbReference type="ARBA" id="ARBA00021117"/>
    </source>
</evidence>
<comment type="subcellular location">
    <subcellularLocation>
        <location evidence="2">Cytoplasmic granule</location>
    </subcellularLocation>
    <subcellularLocation>
        <location evidence="1">Nucleus speckle</location>
    </subcellularLocation>
</comment>
<dbReference type="GO" id="GO:0005737">
    <property type="term" value="C:cytoplasm"/>
    <property type="evidence" value="ECO:0007669"/>
    <property type="project" value="TreeGrafter"/>
</dbReference>
<keyword evidence="12" id="KW-0539">Nucleus</keyword>
<evidence type="ECO:0000256" key="10">
    <source>
        <dbReference type="ARBA" id="ARBA00023163"/>
    </source>
</evidence>
<feature type="domain" description="WW" evidence="16">
    <location>
        <begin position="113"/>
        <end position="147"/>
    </location>
</feature>
<evidence type="ECO:0000256" key="9">
    <source>
        <dbReference type="ARBA" id="ARBA00023015"/>
    </source>
</evidence>
<reference evidence="19" key="1">
    <citation type="submission" date="2016-06" db="UniProtKB">
        <authorList>
            <consortium name="WormBaseParasite"/>
        </authorList>
    </citation>
    <scope>IDENTIFICATION</scope>
</reference>
<evidence type="ECO:0000313" key="19">
    <source>
        <dbReference type="WBParaSite" id="ECPE_0001061701-mRNA-1"/>
    </source>
</evidence>
<dbReference type="GO" id="GO:0043021">
    <property type="term" value="F:ribonucleoprotein complex binding"/>
    <property type="evidence" value="ECO:0007669"/>
    <property type="project" value="TreeGrafter"/>
</dbReference>
<dbReference type="Gene3D" id="2.20.70.10">
    <property type="match status" value="1"/>
</dbReference>
<dbReference type="GO" id="GO:0000380">
    <property type="term" value="P:alternative mRNA splicing, via spliceosome"/>
    <property type="evidence" value="ECO:0007669"/>
    <property type="project" value="TreeGrafter"/>
</dbReference>
<evidence type="ECO:0000256" key="8">
    <source>
        <dbReference type="ARBA" id="ARBA00022859"/>
    </source>
</evidence>
<evidence type="ECO:0000256" key="7">
    <source>
        <dbReference type="ARBA" id="ARBA00022737"/>
    </source>
</evidence>
<feature type="compositionally biased region" description="Basic and acidic residues" evidence="15">
    <location>
        <begin position="253"/>
        <end position="274"/>
    </location>
</feature>
<keyword evidence="11" id="KW-0508">mRNA splicing</keyword>
<evidence type="ECO:0000256" key="4">
    <source>
        <dbReference type="ARBA" id="ARBA00022553"/>
    </source>
</evidence>
<dbReference type="SUPFAM" id="SSF51045">
    <property type="entry name" value="WW domain"/>
    <property type="match status" value="1"/>
</dbReference>
<dbReference type="OrthoDB" id="42462at2759"/>